<evidence type="ECO:0000313" key="3">
    <source>
        <dbReference type="EMBL" id="MEE2051129.1"/>
    </source>
</evidence>
<feature type="region of interest" description="Disordered" evidence="1">
    <location>
        <begin position="723"/>
        <end position="806"/>
    </location>
</feature>
<evidence type="ECO:0000256" key="1">
    <source>
        <dbReference type="SAM" id="MobiDB-lite"/>
    </source>
</evidence>
<dbReference type="RefSeq" id="WP_330158289.1">
    <property type="nucleotide sequence ID" value="NZ_BAAAJA010000011.1"/>
</dbReference>
<keyword evidence="2" id="KW-0472">Membrane</keyword>
<name>A0ABU7KPB0_9ACTN</name>
<accession>A0ABU7KPB0</accession>
<keyword evidence="2" id="KW-0812">Transmembrane</keyword>
<dbReference type="Gene3D" id="1.25.40.10">
    <property type="entry name" value="Tetratricopeptide repeat domain"/>
    <property type="match status" value="1"/>
</dbReference>
<dbReference type="InterPro" id="IPR052109">
    <property type="entry name" value="SRRM_Domain-Containing"/>
</dbReference>
<sequence length="806" mass="87526">MTRRRRHFTGIVLGIVILGTLMSGISLIPDPSGTWPYVIAGAAFLVALLTQPLGTLFEGWVERRRKAIEVERRAERAPERDRVRDWTDGRELGVRRAKRPDAQEEPLPAYVPRAFDAALDRAILAGGLVVLEGESVSGKTRSAYEAIRRSVPDRRLIVPSDEQSLAAIADLPTAPRNSVVWLDGVDRYLAAGTLNEGVLDRLCPPDRTDVCIVATLDSRVRRDFPEQSGPTVARILEDRAEHFFVERRLTGAEVEKALEHAGDRRISQALSDQAKDGFAADISGAHTALRRWRSAVHGHDVRAGAVISAAVDARRLGYRDPLPQGLLEDLHRHYLAPNAHHAPGTSTFDEALRWAADPAGGATACLSRVDEGTYEPFHHLVSHALQETDGAEVPEVVWTLVSHRIPAAYLPTFGFAAYETGRFTVAEHAWARFLERSPEHPEANLGMALLALRADDRAGALPSLRRAVADEDPRAMAHLGAVLARITLEGEDPSVAEEAGDWLRRSHDAGGAVEAYLAGLLAYRVKDGDRALFWFNTAAKQRDENAMFLHACLETWGIDVPQLRSLLDEVLDGEKEPEKLAELLADLPHGRAEWSGERSAFRACKWGRKAAIAGNVHAMYLMGRSLEAEGRWRSALVLHKGAVEKGSLASVRRVPSVYKALKQRRRARAWKDAVARTAVTGAAISGVTALAEWHYRDRGGISSGDKEKTVTVAFAVESNSSEEQTFGLAKRNGGPSPHRSYPSSRGSASSSESSSSYGSSNSSSSSSYGSSNSSSSSSYGSSNSSSSSSYGSSDSSSSSSYGNDDY</sequence>
<feature type="transmembrane region" description="Helical" evidence="2">
    <location>
        <begin position="7"/>
        <end position="28"/>
    </location>
</feature>
<gene>
    <name evidence="3" type="ORF">Q8A49_11565</name>
</gene>
<dbReference type="PANTHER" id="PTHR34755:SF3">
    <property type="entry name" value="SERINE_ARGININE REPETITIVE MATRIX PROTEIN 2"/>
    <property type="match status" value="1"/>
</dbReference>
<reference evidence="3 4" key="1">
    <citation type="submission" date="2023-07" db="EMBL/GenBank/DDBJ databases">
        <authorList>
            <person name="Girao M."/>
            <person name="Carvalho M.F."/>
        </authorList>
    </citation>
    <scope>NUCLEOTIDE SEQUENCE [LARGE SCALE GENOMIC DNA]</scope>
    <source>
        <strain evidence="3 4">66/93</strain>
    </source>
</reference>
<dbReference type="InterPro" id="IPR011990">
    <property type="entry name" value="TPR-like_helical_dom_sf"/>
</dbReference>
<keyword evidence="2" id="KW-1133">Transmembrane helix</keyword>
<comment type="caution">
    <text evidence="3">The sequence shown here is derived from an EMBL/GenBank/DDBJ whole genome shotgun (WGS) entry which is preliminary data.</text>
</comment>
<proteinExistence type="predicted"/>
<dbReference type="Proteomes" id="UP001348641">
    <property type="component" value="Unassembled WGS sequence"/>
</dbReference>
<organism evidence="3 4">
    <name type="scientific">Nocardiopsis tropica</name>
    <dbReference type="NCBI Taxonomy" id="109330"/>
    <lineage>
        <taxon>Bacteria</taxon>
        <taxon>Bacillati</taxon>
        <taxon>Actinomycetota</taxon>
        <taxon>Actinomycetes</taxon>
        <taxon>Streptosporangiales</taxon>
        <taxon>Nocardiopsidaceae</taxon>
        <taxon>Nocardiopsis</taxon>
    </lineage>
</organism>
<dbReference type="EMBL" id="JAUUCC010000024">
    <property type="protein sequence ID" value="MEE2051129.1"/>
    <property type="molecule type" value="Genomic_DNA"/>
</dbReference>
<evidence type="ECO:0000256" key="2">
    <source>
        <dbReference type="SAM" id="Phobius"/>
    </source>
</evidence>
<protein>
    <submittedName>
        <fullName evidence="3">Sel1 repeat family protein</fullName>
    </submittedName>
</protein>
<evidence type="ECO:0000313" key="4">
    <source>
        <dbReference type="Proteomes" id="UP001348641"/>
    </source>
</evidence>
<dbReference type="SUPFAM" id="SSF81901">
    <property type="entry name" value="HCP-like"/>
    <property type="match status" value="1"/>
</dbReference>
<dbReference type="PANTHER" id="PTHR34755">
    <property type="entry name" value="SERINE/ARGININE REPETITIVE MATRIX PROTEIN 3-RELATED"/>
    <property type="match status" value="1"/>
</dbReference>
<feature type="compositionally biased region" description="Low complexity" evidence="1">
    <location>
        <begin position="740"/>
        <end position="806"/>
    </location>
</feature>